<organism evidence="2 3">
    <name type="scientific">Elysia crispata</name>
    <name type="common">lettuce slug</name>
    <dbReference type="NCBI Taxonomy" id="231223"/>
    <lineage>
        <taxon>Eukaryota</taxon>
        <taxon>Metazoa</taxon>
        <taxon>Spiralia</taxon>
        <taxon>Lophotrochozoa</taxon>
        <taxon>Mollusca</taxon>
        <taxon>Gastropoda</taxon>
        <taxon>Heterobranchia</taxon>
        <taxon>Euthyneura</taxon>
        <taxon>Panpulmonata</taxon>
        <taxon>Sacoglossa</taxon>
        <taxon>Placobranchoidea</taxon>
        <taxon>Plakobranchidae</taxon>
        <taxon>Elysia</taxon>
    </lineage>
</organism>
<evidence type="ECO:0000313" key="3">
    <source>
        <dbReference type="Proteomes" id="UP001283361"/>
    </source>
</evidence>
<evidence type="ECO:0000313" key="2">
    <source>
        <dbReference type="EMBL" id="KAK3775076.1"/>
    </source>
</evidence>
<name>A0AAE0ZUA9_9GAST</name>
<dbReference type="AlphaFoldDB" id="A0AAE0ZUA9"/>
<dbReference type="EMBL" id="JAWDGP010003357">
    <property type="protein sequence ID" value="KAK3775076.1"/>
    <property type="molecule type" value="Genomic_DNA"/>
</dbReference>
<dbReference type="Proteomes" id="UP001283361">
    <property type="component" value="Unassembled WGS sequence"/>
</dbReference>
<feature type="region of interest" description="Disordered" evidence="1">
    <location>
        <begin position="30"/>
        <end position="54"/>
    </location>
</feature>
<protein>
    <submittedName>
        <fullName evidence="2">Uncharacterized protein</fullName>
    </submittedName>
</protein>
<evidence type="ECO:0000256" key="1">
    <source>
        <dbReference type="SAM" id="MobiDB-lite"/>
    </source>
</evidence>
<comment type="caution">
    <text evidence="2">The sequence shown here is derived from an EMBL/GenBank/DDBJ whole genome shotgun (WGS) entry which is preliminary data.</text>
</comment>
<proteinExistence type="predicted"/>
<accession>A0AAE0ZUA9</accession>
<reference evidence="2" key="1">
    <citation type="journal article" date="2023" name="G3 (Bethesda)">
        <title>A reference genome for the long-term kleptoplast-retaining sea slug Elysia crispata morphotype clarki.</title>
        <authorList>
            <person name="Eastman K.E."/>
            <person name="Pendleton A.L."/>
            <person name="Shaikh M.A."/>
            <person name="Suttiyut T."/>
            <person name="Ogas R."/>
            <person name="Tomko P."/>
            <person name="Gavelis G."/>
            <person name="Widhalm J.R."/>
            <person name="Wisecaver J.H."/>
        </authorList>
    </citation>
    <scope>NUCLEOTIDE SEQUENCE</scope>
    <source>
        <strain evidence="2">ECLA1</strain>
    </source>
</reference>
<keyword evidence="3" id="KW-1185">Reference proteome</keyword>
<sequence length="71" mass="7504">MTTTLLPMSYNESVRLALCSPMLVASDLMASQQQTSLDRPPHLAARRAPAHAGGLPVGWSVGHSVESGCQD</sequence>
<gene>
    <name evidence="2" type="ORF">RRG08_048286</name>
</gene>